<evidence type="ECO:0000256" key="1">
    <source>
        <dbReference type="SAM" id="Phobius"/>
    </source>
</evidence>
<proteinExistence type="predicted"/>
<feature type="non-terminal residue" evidence="2">
    <location>
        <position position="1"/>
    </location>
</feature>
<dbReference type="AlphaFoldDB" id="A0A843UYA6"/>
<protein>
    <submittedName>
        <fullName evidence="2">Uncharacterized protein</fullName>
    </submittedName>
</protein>
<organism evidence="2 3">
    <name type="scientific">Colocasia esculenta</name>
    <name type="common">Wild taro</name>
    <name type="synonym">Arum esculentum</name>
    <dbReference type="NCBI Taxonomy" id="4460"/>
    <lineage>
        <taxon>Eukaryota</taxon>
        <taxon>Viridiplantae</taxon>
        <taxon>Streptophyta</taxon>
        <taxon>Embryophyta</taxon>
        <taxon>Tracheophyta</taxon>
        <taxon>Spermatophyta</taxon>
        <taxon>Magnoliopsida</taxon>
        <taxon>Liliopsida</taxon>
        <taxon>Araceae</taxon>
        <taxon>Aroideae</taxon>
        <taxon>Colocasieae</taxon>
        <taxon>Colocasia</taxon>
    </lineage>
</organism>
<keyword evidence="1" id="KW-0472">Membrane</keyword>
<reference evidence="2" key="1">
    <citation type="submission" date="2017-07" db="EMBL/GenBank/DDBJ databases">
        <title>Taro Niue Genome Assembly and Annotation.</title>
        <authorList>
            <person name="Atibalentja N."/>
            <person name="Keating K."/>
            <person name="Fields C.J."/>
        </authorList>
    </citation>
    <scope>NUCLEOTIDE SEQUENCE</scope>
    <source>
        <strain evidence="2">Niue_2</strain>
        <tissue evidence="2">Leaf</tissue>
    </source>
</reference>
<sequence>SGSACGPSTLWRFEVAVPVVRHFFSYGCSVSLVGTPGCSFPTSWRSGMLGACVVRLWSHVAAPVFRELLCLSGCVPRCCFHIVFDSASSARVVFGPTLSSLLPLLLEFLLLWLVRDWLSLVSLVREAHPLLSSGKDSPSQEFVPGRSWWRLVRLAWLAFQQGPSVSYRRVLLLLLGVRAASMVVVFARAAVGFVLGLRIQVVVSRRLWEPTCGVAFTVGVFARAKQMLVCRVAPLVERCDTCLWLLLRCIAWLLVFWLRYVVVVLAGAFWWVSQNGALVVLVEDLLALLLQFCLLQCFSLMVRVVWPFSFVCFDEGSSQDRPFVASGGGRLLVLLVEVLPRAALWLFWLSLLFLCVEMSYHFGAVFRTVATFVVKVVVTYCPVSCRAGIVLVRVLLVPQLCLEALVAVWCVALSTCVVSCGESSLLARVVRPLVQVCCILPDCGACGVELSASGTLCASLCLVAVPLPLWGGCFTLSSLPTSWVAWLCQTQSSSLVLPLCIVPVELLTPQSFVASEVPDVTVICVATSSSGNLSGCRGVPEGCVLVAVWAAVALRLVMRRPAPSRSGGRRLKALTGAPFPFLSFSFPFSSPRGKAFLSDDPSMERGGAGGGSCGAWSGVMERGGGVIAVVKSLWGSVLPKSVGISCSLPNPDVVCVATPRCSIPSVCLPSDVATAVRVATSEEASLWSGAILSRRGHLLRLPFLSRWYRDGLGGRDSTRLASGVSVALLACWRVPQSRVALRTF</sequence>
<comment type="caution">
    <text evidence="2">The sequence shown here is derived from an EMBL/GenBank/DDBJ whole genome shotgun (WGS) entry which is preliminary data.</text>
</comment>
<dbReference type="Proteomes" id="UP000652761">
    <property type="component" value="Unassembled WGS sequence"/>
</dbReference>
<accession>A0A843UYA6</accession>
<evidence type="ECO:0000313" key="3">
    <source>
        <dbReference type="Proteomes" id="UP000652761"/>
    </source>
</evidence>
<keyword evidence="3" id="KW-1185">Reference proteome</keyword>
<feature type="transmembrane region" description="Helical" evidence="1">
    <location>
        <begin position="285"/>
        <end position="310"/>
    </location>
</feature>
<feature type="transmembrane region" description="Helical" evidence="1">
    <location>
        <begin position="170"/>
        <end position="195"/>
    </location>
</feature>
<feature type="transmembrane region" description="Helical" evidence="1">
    <location>
        <begin position="245"/>
        <end position="273"/>
    </location>
</feature>
<dbReference type="EMBL" id="NMUH01001074">
    <property type="protein sequence ID" value="MQL88615.1"/>
    <property type="molecule type" value="Genomic_DNA"/>
</dbReference>
<feature type="transmembrane region" description="Helical" evidence="1">
    <location>
        <begin position="93"/>
        <end position="114"/>
    </location>
</feature>
<evidence type="ECO:0000313" key="2">
    <source>
        <dbReference type="EMBL" id="MQL88615.1"/>
    </source>
</evidence>
<keyword evidence="1" id="KW-1133">Transmembrane helix</keyword>
<gene>
    <name evidence="2" type="ORF">Taro_021180</name>
</gene>
<keyword evidence="1" id="KW-0812">Transmembrane</keyword>
<name>A0A843UYA6_COLES</name>